<evidence type="ECO:0000313" key="5">
    <source>
        <dbReference type="EMBL" id="AYV84908.1"/>
    </source>
</evidence>
<sequence>MNGVNSVSLKGRRESNEDKHTIILNEDGKNASFINANYLAVYDGHGGKFVSKFLSEYLPPLFMKREVVYPLTKNYILEMYKNTQEELKTKHKNNAMHCGSTCLVMIHYKYLKDGKYYINLMNTGDSRAIICRDNLAIPLCKDHKPHWPEERNRIQELGGNIYFDGDDYRIKDLSVSRAMGDIEAEPYVSYVPDIYRYRLEKNDKFIVLACDGLWDKLSNQEVANFILTECYDGTTNARINKETNVAKKLGEYAIQRGSTDNITIIIVFFDQT</sequence>
<gene>
    <name evidence="5" type="ORF">Hyperionvirus53_3</name>
</gene>
<dbReference type="PROSITE" id="PS51746">
    <property type="entry name" value="PPM_2"/>
    <property type="match status" value="1"/>
</dbReference>
<feature type="domain" description="PPM-type phosphatase" evidence="4">
    <location>
        <begin position="3"/>
        <end position="269"/>
    </location>
</feature>
<dbReference type="EMBL" id="MK072435">
    <property type="protein sequence ID" value="AYV84908.1"/>
    <property type="molecule type" value="Genomic_DNA"/>
</dbReference>
<dbReference type="PANTHER" id="PTHR13832:SF827">
    <property type="entry name" value="PROTEIN PHOSPHATASE 1L"/>
    <property type="match status" value="1"/>
</dbReference>
<keyword evidence="3" id="KW-0904">Protein phosphatase</keyword>
<evidence type="ECO:0000259" key="4">
    <source>
        <dbReference type="PROSITE" id="PS51746"/>
    </source>
</evidence>
<dbReference type="PROSITE" id="PS01032">
    <property type="entry name" value="PPM_1"/>
    <property type="match status" value="1"/>
</dbReference>
<dbReference type="InterPro" id="IPR015655">
    <property type="entry name" value="PP2C"/>
</dbReference>
<evidence type="ECO:0000256" key="3">
    <source>
        <dbReference type="ARBA" id="ARBA00022912"/>
    </source>
</evidence>
<dbReference type="PANTHER" id="PTHR13832">
    <property type="entry name" value="PROTEIN PHOSPHATASE 2C"/>
    <property type="match status" value="1"/>
</dbReference>
<accession>A0A3G5ACE1</accession>
<dbReference type="InterPro" id="IPR036457">
    <property type="entry name" value="PPM-type-like_dom_sf"/>
</dbReference>
<organism evidence="5">
    <name type="scientific">Hyperionvirus sp</name>
    <dbReference type="NCBI Taxonomy" id="2487770"/>
    <lineage>
        <taxon>Viruses</taxon>
        <taxon>Varidnaviria</taxon>
        <taxon>Bamfordvirae</taxon>
        <taxon>Nucleocytoviricota</taxon>
        <taxon>Megaviricetes</taxon>
        <taxon>Imitervirales</taxon>
        <taxon>Mimiviridae</taxon>
        <taxon>Klosneuvirinae</taxon>
    </lineage>
</organism>
<protein>
    <submittedName>
        <fullName evidence="5">Serine/threonine protein phosphatase</fullName>
    </submittedName>
</protein>
<dbReference type="GO" id="GO:0046872">
    <property type="term" value="F:metal ion binding"/>
    <property type="evidence" value="ECO:0007669"/>
    <property type="project" value="UniProtKB-KW"/>
</dbReference>
<evidence type="ECO:0000256" key="1">
    <source>
        <dbReference type="ARBA" id="ARBA00022723"/>
    </source>
</evidence>
<dbReference type="SUPFAM" id="SSF81606">
    <property type="entry name" value="PP2C-like"/>
    <property type="match status" value="1"/>
</dbReference>
<keyword evidence="2" id="KW-0378">Hydrolase</keyword>
<dbReference type="CDD" id="cd00143">
    <property type="entry name" value="PP2Cc"/>
    <property type="match status" value="1"/>
</dbReference>
<dbReference type="GO" id="GO:0004722">
    <property type="term" value="F:protein serine/threonine phosphatase activity"/>
    <property type="evidence" value="ECO:0007669"/>
    <property type="project" value="InterPro"/>
</dbReference>
<reference evidence="5" key="1">
    <citation type="submission" date="2018-10" db="EMBL/GenBank/DDBJ databases">
        <title>Hidden diversity of soil giant viruses.</title>
        <authorList>
            <person name="Schulz F."/>
            <person name="Alteio L."/>
            <person name="Goudeau D."/>
            <person name="Ryan E.M."/>
            <person name="Malmstrom R.R."/>
            <person name="Blanchard J."/>
            <person name="Woyke T."/>
        </authorList>
    </citation>
    <scope>NUCLEOTIDE SEQUENCE</scope>
    <source>
        <strain evidence="5">HYV1</strain>
    </source>
</reference>
<dbReference type="SMART" id="SM00332">
    <property type="entry name" value="PP2Cc"/>
    <property type="match status" value="1"/>
</dbReference>
<dbReference type="Gene3D" id="3.60.40.10">
    <property type="entry name" value="PPM-type phosphatase domain"/>
    <property type="match status" value="1"/>
</dbReference>
<dbReference type="InterPro" id="IPR001932">
    <property type="entry name" value="PPM-type_phosphatase-like_dom"/>
</dbReference>
<name>A0A3G5ACE1_9VIRU</name>
<evidence type="ECO:0000256" key="2">
    <source>
        <dbReference type="ARBA" id="ARBA00022801"/>
    </source>
</evidence>
<keyword evidence="1" id="KW-0479">Metal-binding</keyword>
<dbReference type="InterPro" id="IPR000222">
    <property type="entry name" value="PP2C_BS"/>
</dbReference>
<dbReference type="Pfam" id="PF00481">
    <property type="entry name" value="PP2C"/>
    <property type="match status" value="1"/>
</dbReference>
<proteinExistence type="predicted"/>